<evidence type="ECO:0000313" key="3">
    <source>
        <dbReference type="EMBL" id="KAF8399703.1"/>
    </source>
</evidence>
<dbReference type="EMBL" id="JABCRI010000010">
    <property type="protein sequence ID" value="KAF8399703.1"/>
    <property type="molecule type" value="Genomic_DNA"/>
</dbReference>
<gene>
    <name evidence="3" type="ORF">HHK36_015573</name>
</gene>
<dbReference type="PANTHER" id="PTHR33429">
    <property type="entry name" value="OS02G0708000 PROTEIN-RELATED"/>
    <property type="match status" value="1"/>
</dbReference>
<evidence type="ECO:0000256" key="2">
    <source>
        <dbReference type="SAM" id="Phobius"/>
    </source>
</evidence>
<dbReference type="AlphaFoldDB" id="A0A835DDS4"/>
<keyword evidence="2" id="KW-1133">Transmembrane helix</keyword>
<accession>A0A835DDS4</accession>
<evidence type="ECO:0000256" key="1">
    <source>
        <dbReference type="SAM" id="MobiDB-lite"/>
    </source>
</evidence>
<organism evidence="3 4">
    <name type="scientific">Tetracentron sinense</name>
    <name type="common">Spur-leaf</name>
    <dbReference type="NCBI Taxonomy" id="13715"/>
    <lineage>
        <taxon>Eukaryota</taxon>
        <taxon>Viridiplantae</taxon>
        <taxon>Streptophyta</taxon>
        <taxon>Embryophyta</taxon>
        <taxon>Tracheophyta</taxon>
        <taxon>Spermatophyta</taxon>
        <taxon>Magnoliopsida</taxon>
        <taxon>Trochodendrales</taxon>
        <taxon>Trochodendraceae</taxon>
        <taxon>Tetracentron</taxon>
    </lineage>
</organism>
<dbReference type="OMA" id="IACCIGR"/>
<proteinExistence type="predicted"/>
<protein>
    <submittedName>
        <fullName evidence="3">Uncharacterized protein</fullName>
    </submittedName>
</protein>
<feature type="compositionally biased region" description="Basic and acidic residues" evidence="1">
    <location>
        <begin position="94"/>
        <end position="122"/>
    </location>
</feature>
<feature type="transmembrane region" description="Helical" evidence="2">
    <location>
        <begin position="30"/>
        <end position="50"/>
    </location>
</feature>
<comment type="caution">
    <text evidence="3">The sequence shown here is derived from an EMBL/GenBank/DDBJ whole genome shotgun (WGS) entry which is preliminary data.</text>
</comment>
<keyword evidence="2" id="KW-0472">Membrane</keyword>
<name>A0A835DDS4_TETSI</name>
<reference evidence="3 4" key="1">
    <citation type="submission" date="2020-04" db="EMBL/GenBank/DDBJ databases">
        <title>Plant Genome Project.</title>
        <authorList>
            <person name="Zhang R.-G."/>
        </authorList>
    </citation>
    <scope>NUCLEOTIDE SEQUENCE [LARGE SCALE GENOMIC DNA]</scope>
    <source>
        <strain evidence="3">YNK0</strain>
        <tissue evidence="3">Leaf</tissue>
    </source>
</reference>
<dbReference type="OrthoDB" id="843225at2759"/>
<sequence length="122" mass="13345">MSLSQPVVSQPVVVYPNTVSREPSHSKGSFGTVFIVLAVIIILSAIACFLGRRCNPSFSRPTARRDHTFHPEESDLEYGFKKMTPAAKTVSSAETKESKSAENSEIKGEKLDEHGVTKASDY</sequence>
<keyword evidence="4" id="KW-1185">Reference proteome</keyword>
<feature type="region of interest" description="Disordered" evidence="1">
    <location>
        <begin position="87"/>
        <end position="122"/>
    </location>
</feature>
<dbReference type="Proteomes" id="UP000655225">
    <property type="component" value="Unassembled WGS sequence"/>
</dbReference>
<keyword evidence="2" id="KW-0812">Transmembrane</keyword>
<evidence type="ECO:0000313" key="4">
    <source>
        <dbReference type="Proteomes" id="UP000655225"/>
    </source>
</evidence>
<dbReference type="PANTHER" id="PTHR33429:SF7">
    <property type="entry name" value="OS02G0708000 PROTEIN"/>
    <property type="match status" value="1"/>
</dbReference>